<keyword evidence="2" id="KW-0808">Transferase</keyword>
<dbReference type="CDD" id="cd00761">
    <property type="entry name" value="Glyco_tranf_GTA_type"/>
    <property type="match status" value="1"/>
</dbReference>
<dbReference type="RefSeq" id="WP_104714660.1">
    <property type="nucleotide sequence ID" value="NZ_PTRA01000003.1"/>
</dbReference>
<dbReference type="Pfam" id="PF00535">
    <property type="entry name" value="Glycos_transf_2"/>
    <property type="match status" value="1"/>
</dbReference>
<accession>A0A2S7IIU8</accession>
<organism evidence="2 3">
    <name type="scientific">Siphonobacter curvatus</name>
    <dbReference type="NCBI Taxonomy" id="2094562"/>
    <lineage>
        <taxon>Bacteria</taxon>
        <taxon>Pseudomonadati</taxon>
        <taxon>Bacteroidota</taxon>
        <taxon>Cytophagia</taxon>
        <taxon>Cytophagales</taxon>
        <taxon>Cytophagaceae</taxon>
        <taxon>Siphonobacter</taxon>
    </lineage>
</organism>
<dbReference type="EMBL" id="PTRA01000003">
    <property type="protein sequence ID" value="PQA56107.1"/>
    <property type="molecule type" value="Genomic_DNA"/>
</dbReference>
<evidence type="ECO:0000313" key="2">
    <source>
        <dbReference type="EMBL" id="PQA56107.1"/>
    </source>
</evidence>
<evidence type="ECO:0000313" key="3">
    <source>
        <dbReference type="Proteomes" id="UP000239590"/>
    </source>
</evidence>
<dbReference type="InterPro" id="IPR029044">
    <property type="entry name" value="Nucleotide-diphossugar_trans"/>
</dbReference>
<dbReference type="SUPFAM" id="SSF53448">
    <property type="entry name" value="Nucleotide-diphospho-sugar transferases"/>
    <property type="match status" value="1"/>
</dbReference>
<proteinExistence type="predicted"/>
<dbReference type="OrthoDB" id="1016922at2"/>
<dbReference type="Proteomes" id="UP000239590">
    <property type="component" value="Unassembled WGS sequence"/>
</dbReference>
<dbReference type="PANTHER" id="PTHR43685:SF2">
    <property type="entry name" value="GLYCOSYLTRANSFERASE 2-LIKE DOMAIN-CONTAINING PROTEIN"/>
    <property type="match status" value="1"/>
</dbReference>
<protein>
    <submittedName>
        <fullName evidence="2">Glycosyl transferase family 2</fullName>
    </submittedName>
</protein>
<dbReference type="GO" id="GO:0016740">
    <property type="term" value="F:transferase activity"/>
    <property type="evidence" value="ECO:0007669"/>
    <property type="project" value="UniProtKB-KW"/>
</dbReference>
<feature type="domain" description="Glycosyltransferase 2-like" evidence="1">
    <location>
        <begin position="36"/>
        <end position="191"/>
    </location>
</feature>
<dbReference type="InterPro" id="IPR050834">
    <property type="entry name" value="Glycosyltransf_2"/>
</dbReference>
<dbReference type="InterPro" id="IPR001173">
    <property type="entry name" value="Glyco_trans_2-like"/>
</dbReference>
<dbReference type="Gene3D" id="3.90.550.10">
    <property type="entry name" value="Spore Coat Polysaccharide Biosynthesis Protein SpsA, Chain A"/>
    <property type="match status" value="1"/>
</dbReference>
<name>A0A2S7IIU8_9BACT</name>
<evidence type="ECO:0000259" key="1">
    <source>
        <dbReference type="Pfam" id="PF00535"/>
    </source>
</evidence>
<comment type="caution">
    <text evidence="2">The sequence shown here is derived from an EMBL/GenBank/DDBJ whole genome shotgun (WGS) entry which is preliminary data.</text>
</comment>
<reference evidence="3" key="1">
    <citation type="submission" date="2018-02" db="EMBL/GenBank/DDBJ databases">
        <title>Genome sequencing of Solimonas sp. HR-BB.</title>
        <authorList>
            <person name="Lee Y."/>
            <person name="Jeon C.O."/>
        </authorList>
    </citation>
    <scope>NUCLEOTIDE SEQUENCE [LARGE SCALE GENOMIC DNA]</scope>
    <source>
        <strain evidence="3">HR-U</strain>
    </source>
</reference>
<gene>
    <name evidence="2" type="ORF">C5O19_17255</name>
</gene>
<dbReference type="AlphaFoldDB" id="A0A2S7IIU8"/>
<keyword evidence="3" id="KW-1185">Reference proteome</keyword>
<dbReference type="PANTHER" id="PTHR43685">
    <property type="entry name" value="GLYCOSYLTRANSFERASE"/>
    <property type="match status" value="1"/>
</dbReference>
<sequence length="273" mass="30527">MQQHRFSYSPDTLSPEFLRELRERLAKFQVEDPEVTIAIPAYNEEKNLLNTLSSLASQETRFRTEIIVANNNSKDRTQALLDACGVKSILVTQQGIGYARQAALEAGRGTYFLNADCDCIYPPTWVDALVEPLTKPDVSCTYGTYSFIPSAQNSRLALFLHESVSHLGFKLREWKGLEYINVLGFNFGFRRADGLAVGGFRVDAGHQGNVAATGVCEDGWMAMTLLDKGRLKHVIRGAHVWTSDRVLNRDGGVAKAFQKRISVELSRLFHKPE</sequence>